<evidence type="ECO:0000313" key="4">
    <source>
        <dbReference type="Proteomes" id="UP000620104"/>
    </source>
</evidence>
<dbReference type="AlphaFoldDB" id="A0A8H3TSP9"/>
<feature type="region of interest" description="Disordered" evidence="2">
    <location>
        <begin position="96"/>
        <end position="131"/>
    </location>
</feature>
<gene>
    <name evidence="3" type="ORF">NliqN6_2726</name>
</gene>
<keyword evidence="4" id="KW-1185">Reference proteome</keyword>
<feature type="compositionally biased region" description="Polar residues" evidence="2">
    <location>
        <begin position="511"/>
        <end position="523"/>
    </location>
</feature>
<dbReference type="OrthoDB" id="2596863at2759"/>
<feature type="region of interest" description="Disordered" evidence="2">
    <location>
        <begin position="497"/>
        <end position="523"/>
    </location>
</feature>
<name>A0A8H3TSP9_9TREE</name>
<accession>A0A8H3TSP9</accession>
<reference evidence="3" key="1">
    <citation type="submission" date="2020-07" db="EMBL/GenBank/DDBJ databases">
        <title>Draft Genome Sequence of a Deep-Sea Yeast, Naganishia (Cryptococcus) liquefaciens strain N6.</title>
        <authorList>
            <person name="Han Y.W."/>
            <person name="Kajitani R."/>
            <person name="Morimoto H."/>
            <person name="Parhat M."/>
            <person name="Tsubouchi H."/>
            <person name="Bakenova O."/>
            <person name="Ogata M."/>
            <person name="Argunhan B."/>
            <person name="Aoki R."/>
            <person name="Kajiwara S."/>
            <person name="Itoh T."/>
            <person name="Iwasaki H."/>
        </authorList>
    </citation>
    <scope>NUCLEOTIDE SEQUENCE</scope>
    <source>
        <strain evidence="3">N6</strain>
    </source>
</reference>
<feature type="coiled-coil region" evidence="1">
    <location>
        <begin position="35"/>
        <end position="69"/>
    </location>
</feature>
<dbReference type="Proteomes" id="UP000620104">
    <property type="component" value="Unassembled WGS sequence"/>
</dbReference>
<dbReference type="EMBL" id="BLZA01000017">
    <property type="protein sequence ID" value="GHJ86324.1"/>
    <property type="molecule type" value="Genomic_DNA"/>
</dbReference>
<feature type="compositionally biased region" description="Low complexity" evidence="2">
    <location>
        <begin position="119"/>
        <end position="131"/>
    </location>
</feature>
<evidence type="ECO:0000256" key="2">
    <source>
        <dbReference type="SAM" id="MobiDB-lite"/>
    </source>
</evidence>
<feature type="compositionally biased region" description="Basic residues" evidence="2">
    <location>
        <begin position="306"/>
        <end position="321"/>
    </location>
</feature>
<protein>
    <submittedName>
        <fullName evidence="3">Uncharacterized protein</fullName>
    </submittedName>
</protein>
<proteinExistence type="predicted"/>
<comment type="caution">
    <text evidence="3">The sequence shown here is derived from an EMBL/GenBank/DDBJ whole genome shotgun (WGS) entry which is preliminary data.</text>
</comment>
<keyword evidence="1" id="KW-0175">Coiled coil</keyword>
<feature type="coiled-coil region" evidence="1">
    <location>
        <begin position="459"/>
        <end position="486"/>
    </location>
</feature>
<evidence type="ECO:0000256" key="1">
    <source>
        <dbReference type="SAM" id="Coils"/>
    </source>
</evidence>
<evidence type="ECO:0000313" key="3">
    <source>
        <dbReference type="EMBL" id="GHJ86324.1"/>
    </source>
</evidence>
<feature type="region of interest" description="Disordered" evidence="2">
    <location>
        <begin position="234"/>
        <end position="323"/>
    </location>
</feature>
<sequence length="523" mass="57989">MTPKIADRMKTLVLEQDRVQMQKTIDTLRYELSQRHTMTEEYAELVREKNILEDLLVSTQSENERCEEELKKWKAYAKERTGVPATPAAIKAFRKPIGGKNGASRHNCLHPPDQFSNDPSEAPAAESSEATSTIFSEIASQIYHSAASQHVVTARDLRTGAGGGKYGPETPQPRRRGIARIGTPPKPTAKRTMNYEEQVVPALANASKREERRRSLLMDGASLRSGWMNMGLKGFDGKEAKRSDSPEKLHEERSHQGGGTSDTTLPDLGSIENLISQSPSTEEHRKSDISENGSKFGIDFLATRGTGRHRGGTQNRRKKSLRMHEADDLALAKAAESNADSETASVDSWYDENEVGWFEDDDAKVEDFVERLSYSSPGEGQKQHLACETIDSRSMEDPRQVAIVLKDFHIRLQGSASALEAAVEQIRNSQRAGQSHEMRLMRSQGEKRAEAIQQISDMADDVKSHLAEMELQADEREKRLAEMLETALAHVELYSPPPATAISAGVDREPSSSTQSPPARITT</sequence>
<organism evidence="3 4">
    <name type="scientific">Naganishia liquefaciens</name>
    <dbReference type="NCBI Taxonomy" id="104408"/>
    <lineage>
        <taxon>Eukaryota</taxon>
        <taxon>Fungi</taxon>
        <taxon>Dikarya</taxon>
        <taxon>Basidiomycota</taxon>
        <taxon>Agaricomycotina</taxon>
        <taxon>Tremellomycetes</taxon>
        <taxon>Filobasidiales</taxon>
        <taxon>Filobasidiaceae</taxon>
        <taxon>Naganishia</taxon>
    </lineage>
</organism>
<feature type="compositionally biased region" description="Basic and acidic residues" evidence="2">
    <location>
        <begin position="235"/>
        <end position="255"/>
    </location>
</feature>
<feature type="region of interest" description="Disordered" evidence="2">
    <location>
        <begin position="158"/>
        <end position="190"/>
    </location>
</feature>